<dbReference type="EMBL" id="FUYZ01000001">
    <property type="protein sequence ID" value="SKB66493.1"/>
    <property type="molecule type" value="Genomic_DNA"/>
</dbReference>
<dbReference type="RefSeq" id="WP_079665868.1">
    <property type="nucleotide sequence ID" value="NZ_FUYZ01000001.1"/>
</dbReference>
<dbReference type="InterPro" id="IPR036767">
    <property type="entry name" value="ApaG_sf"/>
</dbReference>
<dbReference type="SUPFAM" id="SSF110069">
    <property type="entry name" value="ApaG-like"/>
    <property type="match status" value="1"/>
</dbReference>
<dbReference type="NCBIfam" id="NF003967">
    <property type="entry name" value="PRK05461.1"/>
    <property type="match status" value="1"/>
</dbReference>
<gene>
    <name evidence="2" type="ORF">SAMN05660477_00605</name>
</gene>
<evidence type="ECO:0000259" key="1">
    <source>
        <dbReference type="PROSITE" id="PS51087"/>
    </source>
</evidence>
<evidence type="ECO:0000313" key="3">
    <source>
        <dbReference type="Proteomes" id="UP000191112"/>
    </source>
</evidence>
<dbReference type="InterPro" id="IPR007474">
    <property type="entry name" value="ApaG_domain"/>
</dbReference>
<dbReference type="PANTHER" id="PTHR14289">
    <property type="entry name" value="F-BOX ONLY PROTEIN 3"/>
    <property type="match status" value="1"/>
</dbReference>
<dbReference type="PANTHER" id="PTHR14289:SF16">
    <property type="entry name" value="POLYMERASE DELTA-INTERACTING PROTEIN 2"/>
    <property type="match status" value="1"/>
</dbReference>
<organism evidence="2 3">
    <name type="scientific">Soonwooa buanensis</name>
    <dbReference type="NCBI Taxonomy" id="619805"/>
    <lineage>
        <taxon>Bacteria</taxon>
        <taxon>Pseudomonadati</taxon>
        <taxon>Bacteroidota</taxon>
        <taxon>Flavobacteriia</taxon>
        <taxon>Flavobacteriales</taxon>
        <taxon>Weeksellaceae</taxon>
        <taxon>Chryseobacterium group</taxon>
        <taxon>Soonwooa</taxon>
    </lineage>
</organism>
<evidence type="ECO:0000313" key="2">
    <source>
        <dbReference type="EMBL" id="SKB66493.1"/>
    </source>
</evidence>
<dbReference type="AlphaFoldDB" id="A0A1T5D4K2"/>
<proteinExistence type="predicted"/>
<dbReference type="Gene3D" id="2.60.40.1470">
    <property type="entry name" value="ApaG domain"/>
    <property type="match status" value="1"/>
</dbReference>
<dbReference type="Proteomes" id="UP000191112">
    <property type="component" value="Unassembled WGS sequence"/>
</dbReference>
<dbReference type="PROSITE" id="PS51087">
    <property type="entry name" value="APAG"/>
    <property type="match status" value="1"/>
</dbReference>
<dbReference type="Pfam" id="PF04379">
    <property type="entry name" value="DUF525"/>
    <property type="match status" value="1"/>
</dbReference>
<keyword evidence="3" id="KW-1185">Reference proteome</keyword>
<dbReference type="STRING" id="619805.SAMN05660477_00605"/>
<sequence>MVSKTTSQIQVTVHTEYDFKNSFPLDNRFTFRYYIIIENIGQETVQLLSRKWQIYDLGYGQSKVEGEGVIGLQPVIEAGQTFKYFSNVVLLSGMGNMKGQYLFLNVNTNEKFEVEIPKFSLVSEVLSN</sequence>
<reference evidence="2 3" key="1">
    <citation type="submission" date="2017-02" db="EMBL/GenBank/DDBJ databases">
        <authorList>
            <person name="Peterson S.W."/>
        </authorList>
    </citation>
    <scope>NUCLEOTIDE SEQUENCE [LARGE SCALE GENOMIC DNA]</scope>
    <source>
        <strain evidence="2 3">DSM 22323</strain>
    </source>
</reference>
<dbReference type="GO" id="GO:0070987">
    <property type="term" value="P:error-free translesion synthesis"/>
    <property type="evidence" value="ECO:0007669"/>
    <property type="project" value="TreeGrafter"/>
</dbReference>
<protein>
    <submittedName>
        <fullName evidence="2">ApaG protein</fullName>
    </submittedName>
</protein>
<feature type="domain" description="ApaG" evidence="1">
    <location>
        <begin position="3"/>
        <end position="128"/>
    </location>
</feature>
<dbReference type="OrthoDB" id="9795226at2"/>
<accession>A0A1T5D4K2</accession>
<name>A0A1T5D4K2_9FLAO</name>